<dbReference type="NCBIfam" id="TIGR00756">
    <property type="entry name" value="PPR"/>
    <property type="match status" value="1"/>
</dbReference>
<dbReference type="Pfam" id="PF12854">
    <property type="entry name" value="PPR_1"/>
    <property type="match status" value="1"/>
</dbReference>
<dbReference type="Gene3D" id="1.25.40.10">
    <property type="entry name" value="Tetratricopeptide repeat domain"/>
    <property type="match status" value="1"/>
</dbReference>
<dbReference type="GO" id="GO:0009451">
    <property type="term" value="P:RNA modification"/>
    <property type="evidence" value="ECO:0007669"/>
    <property type="project" value="InterPro"/>
</dbReference>
<dbReference type="GO" id="GO:0003723">
    <property type="term" value="F:RNA binding"/>
    <property type="evidence" value="ECO:0007669"/>
    <property type="project" value="InterPro"/>
</dbReference>
<dbReference type="PhylomeDB" id="A0A022R9J5"/>
<evidence type="ECO:0000256" key="1">
    <source>
        <dbReference type="ARBA" id="ARBA00022737"/>
    </source>
</evidence>
<dbReference type="EMBL" id="KI630580">
    <property type="protein sequence ID" value="EYU36926.1"/>
    <property type="molecule type" value="Genomic_DNA"/>
</dbReference>
<dbReference type="AlphaFoldDB" id="A0A022R9J5"/>
<keyword evidence="3" id="KW-1185">Reference proteome</keyword>
<gene>
    <name evidence="2" type="ORF">MIMGU_mgv1a022573mg</name>
</gene>
<evidence type="ECO:0000313" key="2">
    <source>
        <dbReference type="EMBL" id="EYU36926.1"/>
    </source>
</evidence>
<dbReference type="InterPro" id="IPR046960">
    <property type="entry name" value="PPR_At4g14850-like_plant"/>
</dbReference>
<accession>A0A022R9J5</accession>
<reference evidence="2 3" key="1">
    <citation type="journal article" date="2013" name="Proc. Natl. Acad. Sci. U.S.A.">
        <title>Fine-scale variation in meiotic recombination in Mimulus inferred from population shotgun sequencing.</title>
        <authorList>
            <person name="Hellsten U."/>
            <person name="Wright K.M."/>
            <person name="Jenkins J."/>
            <person name="Shu S."/>
            <person name="Yuan Y."/>
            <person name="Wessler S.R."/>
            <person name="Schmutz J."/>
            <person name="Willis J.H."/>
            <person name="Rokhsar D.S."/>
        </authorList>
    </citation>
    <scope>NUCLEOTIDE SEQUENCE [LARGE SCALE GENOMIC DNA]</scope>
    <source>
        <strain evidence="3">cv. DUN x IM62</strain>
    </source>
</reference>
<evidence type="ECO:0008006" key="4">
    <source>
        <dbReference type="Google" id="ProtNLM"/>
    </source>
</evidence>
<dbReference type="InterPro" id="IPR011990">
    <property type="entry name" value="TPR-like_helical_dom_sf"/>
</dbReference>
<dbReference type="PANTHER" id="PTHR47926:SF533">
    <property type="entry name" value="DYW DOMAIN-CONTAINING PROTEIN"/>
    <property type="match status" value="1"/>
</dbReference>
<name>A0A022R9J5_ERYGU</name>
<dbReference type="InterPro" id="IPR002885">
    <property type="entry name" value="PPR_rpt"/>
</dbReference>
<keyword evidence="1" id="KW-0677">Repeat</keyword>
<proteinExistence type="predicted"/>
<sequence length="137" mass="15576">MYKDIYMYRIKQCSKPRLSIQGKSLHAYVIKTGLDQHLPLYPNTLIDMYGKCGHLKDAVQLFDEIPDRDLASSASIFTAHNQANFSSQTLFLFSHMLSRDGLQPDHFIFASLVKACACLSALKLGLQLHAQFERVIR</sequence>
<dbReference type="PANTHER" id="PTHR47926">
    <property type="entry name" value="PENTATRICOPEPTIDE REPEAT-CONTAINING PROTEIN"/>
    <property type="match status" value="1"/>
</dbReference>
<organism evidence="2 3">
    <name type="scientific">Erythranthe guttata</name>
    <name type="common">Yellow monkey flower</name>
    <name type="synonym">Mimulus guttatus</name>
    <dbReference type="NCBI Taxonomy" id="4155"/>
    <lineage>
        <taxon>Eukaryota</taxon>
        <taxon>Viridiplantae</taxon>
        <taxon>Streptophyta</taxon>
        <taxon>Embryophyta</taxon>
        <taxon>Tracheophyta</taxon>
        <taxon>Spermatophyta</taxon>
        <taxon>Magnoliopsida</taxon>
        <taxon>eudicotyledons</taxon>
        <taxon>Gunneridae</taxon>
        <taxon>Pentapetalae</taxon>
        <taxon>asterids</taxon>
        <taxon>lamiids</taxon>
        <taxon>Lamiales</taxon>
        <taxon>Phrymaceae</taxon>
        <taxon>Erythranthe</taxon>
    </lineage>
</organism>
<dbReference type="Proteomes" id="UP000030748">
    <property type="component" value="Unassembled WGS sequence"/>
</dbReference>
<protein>
    <recommendedName>
        <fullName evidence="4">Pentacotripeptide-repeat region of PRORP domain-containing protein</fullName>
    </recommendedName>
</protein>
<evidence type="ECO:0000313" key="3">
    <source>
        <dbReference type="Proteomes" id="UP000030748"/>
    </source>
</evidence>
<dbReference type="eggNOG" id="KOG4197">
    <property type="taxonomic scope" value="Eukaryota"/>
</dbReference>